<evidence type="ECO:0000256" key="3">
    <source>
        <dbReference type="ARBA" id="ARBA00012662"/>
    </source>
</evidence>
<dbReference type="PIRSF" id="PIRSF001092">
    <property type="entry name" value="Alpha-L-fucosidase"/>
    <property type="match status" value="1"/>
</dbReference>
<dbReference type="GO" id="GO:0004560">
    <property type="term" value="F:alpha-L-fucosidase activity"/>
    <property type="evidence" value="ECO:0007669"/>
    <property type="project" value="InterPro"/>
</dbReference>
<dbReference type="InterPro" id="IPR000933">
    <property type="entry name" value="Glyco_hydro_29"/>
</dbReference>
<keyword evidence="6" id="KW-0326">Glycosidase</keyword>
<dbReference type="InterPro" id="IPR017853">
    <property type="entry name" value="GH"/>
</dbReference>
<accession>A0A317N9M9</accession>
<evidence type="ECO:0000256" key="2">
    <source>
        <dbReference type="ARBA" id="ARBA00007951"/>
    </source>
</evidence>
<evidence type="ECO:0000313" key="9">
    <source>
        <dbReference type="Proteomes" id="UP000246410"/>
    </source>
</evidence>
<dbReference type="Pfam" id="PF01120">
    <property type="entry name" value="Alpha_L_fucos"/>
    <property type="match status" value="1"/>
</dbReference>
<comment type="caution">
    <text evidence="8">The sequence shown here is derived from an EMBL/GenBank/DDBJ whole genome shotgun (WGS) entry which is preliminary data.</text>
</comment>
<dbReference type="EC" id="3.2.1.51" evidence="3"/>
<reference evidence="8 9" key="1">
    <citation type="submission" date="2018-05" db="EMBL/GenBank/DDBJ databases">
        <title>Genomic Encyclopedia of Type Strains, Phase IV (KMG-IV): sequencing the most valuable type-strain genomes for metagenomic binning, comparative biology and taxonomic classification.</title>
        <authorList>
            <person name="Goeker M."/>
        </authorList>
    </citation>
    <scope>NUCLEOTIDE SEQUENCE [LARGE SCALE GENOMIC DNA]</scope>
    <source>
        <strain evidence="8 9">DSM 44717</strain>
    </source>
</reference>
<evidence type="ECO:0000259" key="7">
    <source>
        <dbReference type="Pfam" id="PF01120"/>
    </source>
</evidence>
<evidence type="ECO:0000256" key="5">
    <source>
        <dbReference type="ARBA" id="ARBA00022801"/>
    </source>
</evidence>
<dbReference type="RefSeq" id="WP_167456393.1">
    <property type="nucleotide sequence ID" value="NZ_QGTL01000010.1"/>
</dbReference>
<evidence type="ECO:0000256" key="6">
    <source>
        <dbReference type="ARBA" id="ARBA00023295"/>
    </source>
</evidence>
<dbReference type="PRINTS" id="PR00741">
    <property type="entry name" value="GLHYDRLASE29"/>
</dbReference>
<dbReference type="InterPro" id="IPR016286">
    <property type="entry name" value="FUC_metazoa-typ"/>
</dbReference>
<proteinExistence type="inferred from homology"/>
<dbReference type="InterPro" id="IPR057739">
    <property type="entry name" value="Glyco_hydro_29_N"/>
</dbReference>
<keyword evidence="9" id="KW-1185">Reference proteome</keyword>
<evidence type="ECO:0000313" key="8">
    <source>
        <dbReference type="EMBL" id="PWV71754.1"/>
    </source>
</evidence>
<feature type="domain" description="Glycoside hydrolase family 29 N-terminal" evidence="7">
    <location>
        <begin position="2"/>
        <end position="388"/>
    </location>
</feature>
<evidence type="ECO:0000256" key="4">
    <source>
        <dbReference type="ARBA" id="ARBA00022729"/>
    </source>
</evidence>
<dbReference type="PANTHER" id="PTHR10030">
    <property type="entry name" value="ALPHA-L-FUCOSIDASE"/>
    <property type="match status" value="1"/>
</dbReference>
<comment type="similarity">
    <text evidence="2">Belongs to the glycosyl hydrolase 29 family.</text>
</comment>
<dbReference type="InterPro" id="IPR013780">
    <property type="entry name" value="Glyco_hydro_b"/>
</dbReference>
<protein>
    <recommendedName>
        <fullName evidence="3">alpha-L-fucosidase</fullName>
        <ecNumber evidence="3">3.2.1.51</ecNumber>
    </recommendedName>
</protein>
<comment type="function">
    <text evidence="1">Alpha-L-fucosidase is responsible for hydrolyzing the alpha-1,6-linked fucose joined to the reducing-end N-acetylglucosamine of the carbohydrate moieties of glycoproteins.</text>
</comment>
<dbReference type="GO" id="GO:0006004">
    <property type="term" value="P:fucose metabolic process"/>
    <property type="evidence" value="ECO:0007669"/>
    <property type="project" value="InterPro"/>
</dbReference>
<evidence type="ECO:0000256" key="1">
    <source>
        <dbReference type="ARBA" id="ARBA00004071"/>
    </source>
</evidence>
<sequence length="486" mass="53523">MTYAPDRESLGARPVPAWYRKAKLGIFVHWGLYSVPAYAERTEADYTAFMRDLTAGKTTADRIPYAEWYRNSLRVPGSPTAIHHAATYGDASYAEFGPPFEQAARDVDFAGWARVFAEVGARYVVLVTRHLDGYPLWPTAVEHPYRPRNSGAGRDPVGDLTRAVRAEGLRMGLYYCGGMDWSFRKDPMRTMTDLLRHQALGPGYARYAAAQWRELIDTYRPSILWNDMGWPAEVDPHEIMAHFYDTVDDGLVNDRWVQPALPGNRVARAVYLRFLDVALKVMAARGTEIPEPAKNFHYDIETHEYTPPAIAPAGAWELTRGLGRSFGYNAQETAADTLTGAELIHLFADVVAKGGNLLLNVGPDGAGRIPELQLAPLRALGAWLARNAAAIYDTTPWERPSTTTASGARVRFTRGADGTVFAIVLADQPGGAVILRDVRLPPPGTVGLVGGQAELEWRQDGTDLAIDLPSEAPPQRHAYVLAIGPR</sequence>
<dbReference type="GO" id="GO:0016139">
    <property type="term" value="P:glycoside catabolic process"/>
    <property type="evidence" value="ECO:0007669"/>
    <property type="project" value="TreeGrafter"/>
</dbReference>
<name>A0A317N9M9_9NOCA</name>
<dbReference type="Gene3D" id="2.60.40.1180">
    <property type="entry name" value="Golgi alpha-mannosidase II"/>
    <property type="match status" value="1"/>
</dbReference>
<dbReference type="AlphaFoldDB" id="A0A317N9M9"/>
<dbReference type="Gene3D" id="3.20.20.80">
    <property type="entry name" value="Glycosidases"/>
    <property type="match status" value="1"/>
</dbReference>
<keyword evidence="4" id="KW-0732">Signal</keyword>
<dbReference type="GO" id="GO:0005764">
    <property type="term" value="C:lysosome"/>
    <property type="evidence" value="ECO:0007669"/>
    <property type="project" value="TreeGrafter"/>
</dbReference>
<keyword evidence="5" id="KW-0378">Hydrolase</keyword>
<dbReference type="Proteomes" id="UP000246410">
    <property type="component" value="Unassembled WGS sequence"/>
</dbReference>
<dbReference type="SUPFAM" id="SSF51445">
    <property type="entry name" value="(Trans)glycosidases"/>
    <property type="match status" value="1"/>
</dbReference>
<gene>
    <name evidence="8" type="ORF">DFR69_110238</name>
</gene>
<organism evidence="8 9">
    <name type="scientific">Nocardia neocaledoniensis</name>
    <dbReference type="NCBI Taxonomy" id="236511"/>
    <lineage>
        <taxon>Bacteria</taxon>
        <taxon>Bacillati</taxon>
        <taxon>Actinomycetota</taxon>
        <taxon>Actinomycetes</taxon>
        <taxon>Mycobacteriales</taxon>
        <taxon>Nocardiaceae</taxon>
        <taxon>Nocardia</taxon>
    </lineage>
</organism>
<dbReference type="PANTHER" id="PTHR10030:SF37">
    <property type="entry name" value="ALPHA-L-FUCOSIDASE-RELATED"/>
    <property type="match status" value="1"/>
</dbReference>
<dbReference type="EMBL" id="QGTL01000010">
    <property type="protein sequence ID" value="PWV71754.1"/>
    <property type="molecule type" value="Genomic_DNA"/>
</dbReference>
<dbReference type="SMART" id="SM00812">
    <property type="entry name" value="Alpha_L_fucos"/>
    <property type="match status" value="1"/>
</dbReference>